<feature type="domain" description="Terminase ATPase subunit N-terminal" evidence="3">
    <location>
        <begin position="7"/>
        <end position="51"/>
    </location>
</feature>
<dbReference type="Pfam" id="PF06056">
    <property type="entry name" value="Terminase_5"/>
    <property type="match status" value="1"/>
</dbReference>
<gene>
    <name evidence="4" type="ORF">GC105_10660</name>
</gene>
<dbReference type="Proteomes" id="UP000440004">
    <property type="component" value="Unassembled WGS sequence"/>
</dbReference>
<dbReference type="EMBL" id="WHNX01000015">
    <property type="protein sequence ID" value="MPW26249.1"/>
    <property type="molecule type" value="Genomic_DNA"/>
</dbReference>
<evidence type="ECO:0000256" key="2">
    <source>
        <dbReference type="SAM" id="MobiDB-lite"/>
    </source>
</evidence>
<name>A0A6A7K9N7_9FIRM</name>
<protein>
    <recommendedName>
        <fullName evidence="3">Terminase ATPase subunit N-terminal domain-containing protein</fullName>
    </recommendedName>
</protein>
<sequence>MEDQLKEVRNKAKIEYIKGTKQKDICNLLDIPFNTLQSWIKRGGWKEEKKLKNSAQKKENSALKKIGAPIGNMNAKGNKGGSPAPGNKNAEKHGFFSKYLPQDTLDLINGIETMNPLDILWGNIQIQYAAIIRAQKIMYVEDQEDVTTTQIAKGYSDSGSSEKWEVQQAWDKHATFLNAQSRAMKTIEGMIKQYDGLCKSDLATEEQRLRIDKLKVEIDALKGEKKDTSLMDALIEGRKKYEEGN</sequence>
<feature type="coiled-coil region" evidence="1">
    <location>
        <begin position="204"/>
        <end position="231"/>
    </location>
</feature>
<evidence type="ECO:0000313" key="4">
    <source>
        <dbReference type="EMBL" id="MPW26249.1"/>
    </source>
</evidence>
<evidence type="ECO:0000313" key="5">
    <source>
        <dbReference type="Proteomes" id="UP000440004"/>
    </source>
</evidence>
<reference evidence="4 5" key="1">
    <citation type="submission" date="2019-10" db="EMBL/GenBank/DDBJ databases">
        <title>Alkalibaculum tamaniensis sp.nov., a new alkaliphilic acetogen, isolated on methoxylated aromatics from a mud volcano.</title>
        <authorList>
            <person name="Khomyakova M.A."/>
            <person name="Merkel A.Y."/>
            <person name="Bonch-Osmolovskaya E.A."/>
            <person name="Slobodkin A.I."/>
        </authorList>
    </citation>
    <scope>NUCLEOTIDE SEQUENCE [LARGE SCALE GENOMIC DNA]</scope>
    <source>
        <strain evidence="4 5">M08DMB</strain>
    </source>
</reference>
<dbReference type="RefSeq" id="WP_193708383.1">
    <property type="nucleotide sequence ID" value="NZ_WHNX01000015.1"/>
</dbReference>
<evidence type="ECO:0000259" key="3">
    <source>
        <dbReference type="Pfam" id="PF06056"/>
    </source>
</evidence>
<keyword evidence="1" id="KW-0175">Coiled coil</keyword>
<evidence type="ECO:0000256" key="1">
    <source>
        <dbReference type="SAM" id="Coils"/>
    </source>
</evidence>
<keyword evidence="5" id="KW-1185">Reference proteome</keyword>
<dbReference type="NCBIfam" id="NF040601">
    <property type="entry name" value="TerS_not_xtmA"/>
    <property type="match status" value="1"/>
</dbReference>
<accession>A0A6A7K9N7</accession>
<dbReference type="AlphaFoldDB" id="A0A6A7K9N7"/>
<organism evidence="4 5">
    <name type="scientific">Alkalibaculum sporogenes</name>
    <dbReference type="NCBI Taxonomy" id="2655001"/>
    <lineage>
        <taxon>Bacteria</taxon>
        <taxon>Bacillati</taxon>
        <taxon>Bacillota</taxon>
        <taxon>Clostridia</taxon>
        <taxon>Eubacteriales</taxon>
        <taxon>Eubacteriaceae</taxon>
        <taxon>Alkalibaculum</taxon>
    </lineage>
</organism>
<proteinExistence type="predicted"/>
<comment type="caution">
    <text evidence="4">The sequence shown here is derived from an EMBL/GenBank/DDBJ whole genome shotgun (WGS) entry which is preliminary data.</text>
</comment>
<feature type="region of interest" description="Disordered" evidence="2">
    <location>
        <begin position="68"/>
        <end position="90"/>
    </location>
</feature>
<dbReference type="InterPro" id="IPR010332">
    <property type="entry name" value="ATPase_terminase-su_N"/>
</dbReference>